<dbReference type="InterPro" id="IPR000983">
    <property type="entry name" value="Bac_GSPG_pilin"/>
</dbReference>
<dbReference type="PROSITE" id="PS00409">
    <property type="entry name" value="PROKAR_NTER_METHYL"/>
    <property type="match status" value="1"/>
</dbReference>
<proteinExistence type="predicted"/>
<feature type="transmembrane region" description="Helical" evidence="2">
    <location>
        <begin position="12"/>
        <end position="34"/>
    </location>
</feature>
<keyword evidence="2" id="KW-0472">Membrane</keyword>
<evidence type="ECO:0000313" key="3">
    <source>
        <dbReference type="EMBL" id="MBB4249139.1"/>
    </source>
</evidence>
<reference evidence="3 4" key="1">
    <citation type="submission" date="2020-08" db="EMBL/GenBank/DDBJ databases">
        <title>Genome sequencing of Purple Non-Sulfur Bacteria from various extreme environments.</title>
        <authorList>
            <person name="Mayer M."/>
        </authorList>
    </citation>
    <scope>NUCLEOTIDE SEQUENCE [LARGE SCALE GENOMIC DNA]</scope>
    <source>
        <strain evidence="3 4">2761</strain>
    </source>
</reference>
<sequence length="127" mass="14261">MFIPLRLRGFTLIEMLVVMAIVALLLSLAMPRYFGALDRSKETVLRENLKVVRITIDKFYSDTGRYPASLDELVERQYLRSLPLDPLTESSATWILVEPRTRGLTGIGDIRSGAPGATREGIPYATF</sequence>
<keyword evidence="1" id="KW-0488">Methylation</keyword>
<dbReference type="AlphaFoldDB" id="A0A840GLW5"/>
<dbReference type="Proteomes" id="UP000587070">
    <property type="component" value="Unassembled WGS sequence"/>
</dbReference>
<dbReference type="NCBIfam" id="TIGR02532">
    <property type="entry name" value="IV_pilin_GFxxxE"/>
    <property type="match status" value="1"/>
</dbReference>
<keyword evidence="4" id="KW-1185">Reference proteome</keyword>
<keyword evidence="2" id="KW-0812">Transmembrane</keyword>
<gene>
    <name evidence="3" type="ORF">GGD90_003543</name>
</gene>
<evidence type="ECO:0000256" key="1">
    <source>
        <dbReference type="ARBA" id="ARBA00022481"/>
    </source>
</evidence>
<dbReference type="EMBL" id="JACIGE010000020">
    <property type="protein sequence ID" value="MBB4249139.1"/>
    <property type="molecule type" value="Genomic_DNA"/>
</dbReference>
<protein>
    <submittedName>
        <fullName evidence="3">General secretion pathway protein G</fullName>
    </submittedName>
</protein>
<dbReference type="SUPFAM" id="SSF54523">
    <property type="entry name" value="Pili subunits"/>
    <property type="match status" value="1"/>
</dbReference>
<organism evidence="3 4">
    <name type="scientific">Rhodocyclus tenuis</name>
    <name type="common">Rhodospirillum tenue</name>
    <dbReference type="NCBI Taxonomy" id="1066"/>
    <lineage>
        <taxon>Bacteria</taxon>
        <taxon>Pseudomonadati</taxon>
        <taxon>Pseudomonadota</taxon>
        <taxon>Betaproteobacteria</taxon>
        <taxon>Rhodocyclales</taxon>
        <taxon>Rhodocyclaceae</taxon>
        <taxon>Rhodocyclus</taxon>
    </lineage>
</organism>
<dbReference type="GO" id="GO:0015627">
    <property type="term" value="C:type II protein secretion system complex"/>
    <property type="evidence" value="ECO:0007669"/>
    <property type="project" value="InterPro"/>
</dbReference>
<name>A0A840GLW5_RHOTE</name>
<dbReference type="Gene3D" id="3.30.700.10">
    <property type="entry name" value="Glycoprotein, Type 4 Pilin"/>
    <property type="match status" value="1"/>
</dbReference>
<dbReference type="Pfam" id="PF07963">
    <property type="entry name" value="N_methyl"/>
    <property type="match status" value="1"/>
</dbReference>
<dbReference type="PANTHER" id="PTHR30093:SF47">
    <property type="entry name" value="TYPE IV PILUS NON-CORE MINOR PILIN PILE"/>
    <property type="match status" value="1"/>
</dbReference>
<keyword evidence="2" id="KW-1133">Transmembrane helix</keyword>
<dbReference type="RefSeq" id="WP_153118097.1">
    <property type="nucleotide sequence ID" value="NZ_JACIGE010000020.1"/>
</dbReference>
<evidence type="ECO:0000313" key="4">
    <source>
        <dbReference type="Proteomes" id="UP000587070"/>
    </source>
</evidence>
<dbReference type="PANTHER" id="PTHR30093">
    <property type="entry name" value="GENERAL SECRETION PATHWAY PROTEIN G"/>
    <property type="match status" value="1"/>
</dbReference>
<dbReference type="OrthoDB" id="9795612at2"/>
<dbReference type="PRINTS" id="PR00813">
    <property type="entry name" value="BCTERIALGSPG"/>
</dbReference>
<dbReference type="InterPro" id="IPR045584">
    <property type="entry name" value="Pilin-like"/>
</dbReference>
<dbReference type="GO" id="GO:0015628">
    <property type="term" value="P:protein secretion by the type II secretion system"/>
    <property type="evidence" value="ECO:0007669"/>
    <property type="project" value="InterPro"/>
</dbReference>
<evidence type="ECO:0000256" key="2">
    <source>
        <dbReference type="SAM" id="Phobius"/>
    </source>
</evidence>
<accession>A0A840GLW5</accession>
<dbReference type="InterPro" id="IPR012902">
    <property type="entry name" value="N_methyl_site"/>
</dbReference>
<comment type="caution">
    <text evidence="3">The sequence shown here is derived from an EMBL/GenBank/DDBJ whole genome shotgun (WGS) entry which is preliminary data.</text>
</comment>